<organism evidence="2 3">
    <name type="scientific">Eleginops maclovinus</name>
    <name type="common">Patagonian blennie</name>
    <name type="synonym">Eleginus maclovinus</name>
    <dbReference type="NCBI Taxonomy" id="56733"/>
    <lineage>
        <taxon>Eukaryota</taxon>
        <taxon>Metazoa</taxon>
        <taxon>Chordata</taxon>
        <taxon>Craniata</taxon>
        <taxon>Vertebrata</taxon>
        <taxon>Euteleostomi</taxon>
        <taxon>Actinopterygii</taxon>
        <taxon>Neopterygii</taxon>
        <taxon>Teleostei</taxon>
        <taxon>Neoteleostei</taxon>
        <taxon>Acanthomorphata</taxon>
        <taxon>Eupercaria</taxon>
        <taxon>Perciformes</taxon>
        <taxon>Notothenioidei</taxon>
        <taxon>Eleginopidae</taxon>
        <taxon>Eleginops</taxon>
    </lineage>
</organism>
<proteinExistence type="predicted"/>
<accession>A0AAN8AV01</accession>
<feature type="region of interest" description="Disordered" evidence="1">
    <location>
        <begin position="1"/>
        <end position="80"/>
    </location>
</feature>
<dbReference type="AlphaFoldDB" id="A0AAN8AV01"/>
<feature type="compositionally biased region" description="Low complexity" evidence="1">
    <location>
        <begin position="19"/>
        <end position="30"/>
    </location>
</feature>
<dbReference type="Proteomes" id="UP001346869">
    <property type="component" value="Unassembled WGS sequence"/>
</dbReference>
<gene>
    <name evidence="2" type="ORF">PBY51_009355</name>
</gene>
<keyword evidence="3" id="KW-1185">Reference proteome</keyword>
<sequence>MDRRAARHSWATPLNIPLPSSSSSSSSSPPVYSEALQSTRPLDTEQNRHRQHSPRKVPGSEVTLGECMARGLTGRRERSH</sequence>
<evidence type="ECO:0000313" key="3">
    <source>
        <dbReference type="Proteomes" id="UP001346869"/>
    </source>
</evidence>
<dbReference type="EMBL" id="JAUZQC010000007">
    <property type="protein sequence ID" value="KAK5868328.1"/>
    <property type="molecule type" value="Genomic_DNA"/>
</dbReference>
<evidence type="ECO:0000313" key="2">
    <source>
        <dbReference type="EMBL" id="KAK5868328.1"/>
    </source>
</evidence>
<protein>
    <submittedName>
        <fullName evidence="2">Uncharacterized protein</fullName>
    </submittedName>
</protein>
<evidence type="ECO:0000256" key="1">
    <source>
        <dbReference type="SAM" id="MobiDB-lite"/>
    </source>
</evidence>
<name>A0AAN8AV01_ELEMC</name>
<reference evidence="2 3" key="2">
    <citation type="journal article" date="2023" name="Mol. Biol. Evol.">
        <title>Genomics of Secondarily Temperate Adaptation in the Only Non-Antarctic Icefish.</title>
        <authorList>
            <person name="Rivera-Colon A.G."/>
            <person name="Rayamajhi N."/>
            <person name="Minhas B.F."/>
            <person name="Madrigal G."/>
            <person name="Bilyk K.T."/>
            <person name="Yoon V."/>
            <person name="Hune M."/>
            <person name="Gregory S."/>
            <person name="Cheng C.H.C."/>
            <person name="Catchen J.M."/>
        </authorList>
    </citation>
    <scope>NUCLEOTIDE SEQUENCE [LARGE SCALE GENOMIC DNA]</scope>
    <source>
        <strain evidence="2">JMC-PN-2008</strain>
    </source>
</reference>
<reference evidence="2 3" key="1">
    <citation type="journal article" date="2023" name="Genes (Basel)">
        <title>Chromosome-Level Genome Assembly and Circadian Gene Repertoire of the Patagonia Blennie Eleginops maclovinus-The Closest Ancestral Proxy of Antarctic Cryonotothenioids.</title>
        <authorList>
            <person name="Cheng C.C."/>
            <person name="Rivera-Colon A.G."/>
            <person name="Minhas B.F."/>
            <person name="Wilson L."/>
            <person name="Rayamajhi N."/>
            <person name="Vargas-Chacoff L."/>
            <person name="Catchen J.M."/>
        </authorList>
    </citation>
    <scope>NUCLEOTIDE SEQUENCE [LARGE SCALE GENOMIC DNA]</scope>
    <source>
        <strain evidence="2">JMC-PN-2008</strain>
    </source>
</reference>
<comment type="caution">
    <text evidence="2">The sequence shown here is derived from an EMBL/GenBank/DDBJ whole genome shotgun (WGS) entry which is preliminary data.</text>
</comment>